<dbReference type="Proteomes" id="UP001265746">
    <property type="component" value="Unassembled WGS sequence"/>
</dbReference>
<organism evidence="2 3">
    <name type="scientific">Phomopsis amygdali</name>
    <name type="common">Fusicoccum amygdali</name>
    <dbReference type="NCBI Taxonomy" id="1214568"/>
    <lineage>
        <taxon>Eukaryota</taxon>
        <taxon>Fungi</taxon>
        <taxon>Dikarya</taxon>
        <taxon>Ascomycota</taxon>
        <taxon>Pezizomycotina</taxon>
        <taxon>Sordariomycetes</taxon>
        <taxon>Sordariomycetidae</taxon>
        <taxon>Diaporthales</taxon>
        <taxon>Diaporthaceae</taxon>
        <taxon>Diaporthe</taxon>
    </lineage>
</organism>
<comment type="caution">
    <text evidence="2">The sequence shown here is derived from an EMBL/GenBank/DDBJ whole genome shotgun (WGS) entry which is preliminary data.</text>
</comment>
<reference evidence="2" key="1">
    <citation type="submission" date="2023-06" db="EMBL/GenBank/DDBJ databases">
        <authorList>
            <person name="Noh H."/>
        </authorList>
    </citation>
    <scope>NUCLEOTIDE SEQUENCE</scope>
    <source>
        <strain evidence="2">DUCC20226</strain>
    </source>
</reference>
<evidence type="ECO:0000313" key="3">
    <source>
        <dbReference type="Proteomes" id="UP001265746"/>
    </source>
</evidence>
<dbReference type="EMBL" id="JAUJFL010000006">
    <property type="protein sequence ID" value="KAK2600546.1"/>
    <property type="molecule type" value="Genomic_DNA"/>
</dbReference>
<protein>
    <submittedName>
        <fullName evidence="2">Uncharacterized protein</fullName>
    </submittedName>
</protein>
<keyword evidence="3" id="KW-1185">Reference proteome</keyword>
<dbReference type="AlphaFoldDB" id="A0AAD9S7J6"/>
<accession>A0AAD9S7J6</accession>
<feature type="compositionally biased region" description="Basic and acidic residues" evidence="1">
    <location>
        <begin position="43"/>
        <end position="57"/>
    </location>
</feature>
<gene>
    <name evidence="2" type="ORF">N8I77_010073</name>
</gene>
<proteinExistence type="predicted"/>
<name>A0AAD9S7J6_PHOAM</name>
<evidence type="ECO:0000256" key="1">
    <source>
        <dbReference type="SAM" id="MobiDB-lite"/>
    </source>
</evidence>
<evidence type="ECO:0000313" key="2">
    <source>
        <dbReference type="EMBL" id="KAK2600546.1"/>
    </source>
</evidence>
<feature type="region of interest" description="Disordered" evidence="1">
    <location>
        <begin position="32"/>
        <end position="58"/>
    </location>
</feature>
<sequence>MVLNWRAAKCSQCRRQRPRNFDTVLMVQPPSYNVESSPRRRRWCGDPGRRARGDRPGARPGTWAWWWLRSRKRDKPRPAAEVAFLIRERYPIRWPTRCGRRGRHSRWRAWGNGAWTRPWARTRGWLRPGECDDSWLAAHEHPDFHCSGNCWVFGGGFPCSTDVVFGFDAFDTVRSLGAQSTESVAVHSHGVGRRSSR</sequence>